<dbReference type="InterPro" id="IPR043128">
    <property type="entry name" value="Rev_trsase/Diguanyl_cyclase"/>
</dbReference>
<dbReference type="NCBIfam" id="TIGR00254">
    <property type="entry name" value="GGDEF"/>
    <property type="match status" value="1"/>
</dbReference>
<dbReference type="SUPFAM" id="SSF55073">
    <property type="entry name" value="Nucleotide cyclase"/>
    <property type="match status" value="1"/>
</dbReference>
<dbReference type="GO" id="GO:0043709">
    <property type="term" value="P:cell adhesion involved in single-species biofilm formation"/>
    <property type="evidence" value="ECO:0007669"/>
    <property type="project" value="TreeGrafter"/>
</dbReference>
<dbReference type="Pfam" id="PF00990">
    <property type="entry name" value="GGDEF"/>
    <property type="match status" value="1"/>
</dbReference>
<keyword evidence="5" id="KW-1185">Reference proteome</keyword>
<dbReference type="PANTHER" id="PTHR45138">
    <property type="entry name" value="REGULATORY COMPONENTS OF SENSORY TRANSDUCTION SYSTEM"/>
    <property type="match status" value="1"/>
</dbReference>
<protein>
    <recommendedName>
        <fullName evidence="1">diguanylate cyclase</fullName>
        <ecNumber evidence="1">2.7.7.65</ecNumber>
    </recommendedName>
</protein>
<dbReference type="GO" id="GO:0052621">
    <property type="term" value="F:diguanylate cyclase activity"/>
    <property type="evidence" value="ECO:0007669"/>
    <property type="project" value="UniProtKB-EC"/>
</dbReference>
<evidence type="ECO:0000313" key="5">
    <source>
        <dbReference type="Proteomes" id="UP000000366"/>
    </source>
</evidence>
<comment type="catalytic activity">
    <reaction evidence="2">
        <text>2 GTP = 3',3'-c-di-GMP + 2 diphosphate</text>
        <dbReference type="Rhea" id="RHEA:24898"/>
        <dbReference type="ChEBI" id="CHEBI:33019"/>
        <dbReference type="ChEBI" id="CHEBI:37565"/>
        <dbReference type="ChEBI" id="CHEBI:58805"/>
        <dbReference type="EC" id="2.7.7.65"/>
    </reaction>
</comment>
<dbReference type="RefSeq" id="WP_011828302.1">
    <property type="nucleotide sequence ID" value="NC_008825.1"/>
</dbReference>
<dbReference type="InterPro" id="IPR029787">
    <property type="entry name" value="Nucleotide_cyclase"/>
</dbReference>
<dbReference type="SMART" id="SM00267">
    <property type="entry name" value="GGDEF"/>
    <property type="match status" value="1"/>
</dbReference>
<proteinExistence type="predicted"/>
<dbReference type="HOGENOM" id="CLU_000445_11_3_4"/>
<accession>A2SDM5</accession>
<evidence type="ECO:0000259" key="3">
    <source>
        <dbReference type="PROSITE" id="PS50887"/>
    </source>
</evidence>
<dbReference type="InterPro" id="IPR000160">
    <property type="entry name" value="GGDEF_dom"/>
</dbReference>
<dbReference type="GO" id="GO:0005886">
    <property type="term" value="C:plasma membrane"/>
    <property type="evidence" value="ECO:0007669"/>
    <property type="project" value="TreeGrafter"/>
</dbReference>
<name>A2SDM5_METPP</name>
<dbReference type="STRING" id="420662.Mpe_A0702"/>
<evidence type="ECO:0000256" key="1">
    <source>
        <dbReference type="ARBA" id="ARBA00012528"/>
    </source>
</evidence>
<dbReference type="Proteomes" id="UP000000366">
    <property type="component" value="Chromosome"/>
</dbReference>
<dbReference type="eggNOG" id="COG3706">
    <property type="taxonomic scope" value="Bacteria"/>
</dbReference>
<sequence length="361" mass="39763">MTDLLGSVVSLTGYRDRDLLDAAAVTMLADWLRPLSLSLYRCVGEAGDTRLLLQACARDGPPAVAGDPPWTPLEALPSLDDWLPHRDALAGGEPLLALPTSRPGPRGRPVLLNVFPLWVGTERFGLVEVLAEKPLDAEQLRFVDAVLKIYRNQVGLLDYSERDTLTGLLNRKTFDEQFGKCLLECDGPGPLAPLSPSADGGQQPERRARASLRYWIGVVDVDHFKRVNDNFGHLIGDEVLLLMARILRGAFRHGDRLYRFGGEEFVVMLHADSRVHAALAFERFRARMETCRFPQVGSVTVSIGMTELRADDTPSAAFSRADLAVYHAKQNGRNQLQCHDQLVEGGTLVEAGGKVGEIELF</sequence>
<reference evidence="4 5" key="1">
    <citation type="journal article" date="2007" name="J. Bacteriol.">
        <title>Whole-genome analysis of the methyl tert-butyl ether-degrading beta-proteobacterium Methylibium petroleiphilum PM1.</title>
        <authorList>
            <person name="Kane S.R."/>
            <person name="Chakicherla A.Y."/>
            <person name="Chain P.S.G."/>
            <person name="Schmidt R."/>
            <person name="Shin M.W."/>
            <person name="Legler T.C."/>
            <person name="Scow K.M."/>
            <person name="Larimer F.W."/>
            <person name="Lucas S.M."/>
            <person name="Richardson P.M."/>
            <person name="Hristova K.R."/>
        </authorList>
    </citation>
    <scope>NUCLEOTIDE SEQUENCE [LARGE SCALE GENOMIC DNA]</scope>
    <source>
        <strain evidence="5">ATCC BAA-1232 / LMG 22953 / PM1</strain>
    </source>
</reference>
<dbReference type="AlphaFoldDB" id="A2SDM5"/>
<gene>
    <name evidence="4" type="ordered locus">Mpe_A0702</name>
</gene>
<dbReference type="GO" id="GO:1902201">
    <property type="term" value="P:negative regulation of bacterial-type flagellum-dependent cell motility"/>
    <property type="evidence" value="ECO:0007669"/>
    <property type="project" value="TreeGrafter"/>
</dbReference>
<dbReference type="PANTHER" id="PTHR45138:SF9">
    <property type="entry name" value="DIGUANYLATE CYCLASE DGCM-RELATED"/>
    <property type="match status" value="1"/>
</dbReference>
<evidence type="ECO:0000313" key="4">
    <source>
        <dbReference type="EMBL" id="ABM93664.1"/>
    </source>
</evidence>
<dbReference type="Gene3D" id="3.30.70.270">
    <property type="match status" value="1"/>
</dbReference>
<dbReference type="EC" id="2.7.7.65" evidence="1"/>
<dbReference type="PROSITE" id="PS50887">
    <property type="entry name" value="GGDEF"/>
    <property type="match status" value="1"/>
</dbReference>
<dbReference type="CDD" id="cd01949">
    <property type="entry name" value="GGDEF"/>
    <property type="match status" value="1"/>
</dbReference>
<dbReference type="EMBL" id="CP000555">
    <property type="protein sequence ID" value="ABM93664.1"/>
    <property type="molecule type" value="Genomic_DNA"/>
</dbReference>
<organism evidence="4 5">
    <name type="scientific">Methylibium petroleiphilum (strain ATCC BAA-1232 / LMG 22953 / PM1)</name>
    <dbReference type="NCBI Taxonomy" id="420662"/>
    <lineage>
        <taxon>Bacteria</taxon>
        <taxon>Pseudomonadati</taxon>
        <taxon>Pseudomonadota</taxon>
        <taxon>Betaproteobacteria</taxon>
        <taxon>Burkholderiales</taxon>
        <taxon>Sphaerotilaceae</taxon>
        <taxon>Methylibium</taxon>
    </lineage>
</organism>
<evidence type="ECO:0000256" key="2">
    <source>
        <dbReference type="ARBA" id="ARBA00034247"/>
    </source>
</evidence>
<dbReference type="InterPro" id="IPR050469">
    <property type="entry name" value="Diguanylate_Cyclase"/>
</dbReference>
<feature type="domain" description="GGDEF" evidence="3">
    <location>
        <begin position="212"/>
        <end position="341"/>
    </location>
</feature>
<dbReference type="KEGG" id="mpt:Mpe_A0702"/>